<protein>
    <submittedName>
        <fullName evidence="1">Uncharacterized protein</fullName>
    </submittedName>
</protein>
<comment type="caution">
    <text evidence="1">The sequence shown here is derived from an EMBL/GenBank/DDBJ whole genome shotgun (WGS) entry which is preliminary data.</text>
</comment>
<dbReference type="InterPro" id="IPR036188">
    <property type="entry name" value="FAD/NAD-bd_sf"/>
</dbReference>
<gene>
    <name evidence="1" type="ORF">ACFFIZ_02835</name>
</gene>
<evidence type="ECO:0000313" key="1">
    <source>
        <dbReference type="EMBL" id="MFC0199285.1"/>
    </source>
</evidence>
<organism evidence="1 2">
    <name type="scientific">Paracoccus rhizosphaerae</name>
    <dbReference type="NCBI Taxonomy" id="1133347"/>
    <lineage>
        <taxon>Bacteria</taxon>
        <taxon>Pseudomonadati</taxon>
        <taxon>Pseudomonadota</taxon>
        <taxon>Alphaproteobacteria</taxon>
        <taxon>Rhodobacterales</taxon>
        <taxon>Paracoccaceae</taxon>
        <taxon>Paracoccus</taxon>
    </lineage>
</organism>
<dbReference type="Gene3D" id="3.50.50.60">
    <property type="entry name" value="FAD/NAD(P)-binding domain"/>
    <property type="match status" value="1"/>
</dbReference>
<dbReference type="Proteomes" id="UP001589795">
    <property type="component" value="Unassembled WGS sequence"/>
</dbReference>
<reference evidence="1 2" key="1">
    <citation type="submission" date="2024-09" db="EMBL/GenBank/DDBJ databases">
        <authorList>
            <person name="Sun Q."/>
            <person name="Mori K."/>
        </authorList>
    </citation>
    <scope>NUCLEOTIDE SEQUENCE [LARGE SCALE GENOMIC DNA]</scope>
    <source>
        <strain evidence="1 2">CCM 7904</strain>
    </source>
</reference>
<keyword evidence="2" id="KW-1185">Reference proteome</keyword>
<evidence type="ECO:0000313" key="2">
    <source>
        <dbReference type="Proteomes" id="UP001589795"/>
    </source>
</evidence>
<accession>A0ABV6CEX9</accession>
<proteinExistence type="predicted"/>
<dbReference type="RefSeq" id="WP_265508398.1">
    <property type="nucleotide sequence ID" value="NZ_JAOTBE010000074.1"/>
</dbReference>
<dbReference type="Gene3D" id="3.30.9.20">
    <property type="match status" value="1"/>
</dbReference>
<name>A0ABV6CEX9_9RHOB</name>
<sequence>MSIAIVTVGVALCFQTDCRPTKVGGLQASHDLVLAADRLSLRIRGLHADCLGAEVEMRRNHFVWLETRQKFDDAFTFIFEKTEHGWIWAHS</sequence>
<dbReference type="EMBL" id="JBHLWQ010000030">
    <property type="protein sequence ID" value="MFC0199285.1"/>
    <property type="molecule type" value="Genomic_DNA"/>
</dbReference>